<dbReference type="Proteomes" id="UP000188729">
    <property type="component" value="Unassembled WGS sequence"/>
</dbReference>
<dbReference type="OrthoDB" id="9806150at2"/>
<evidence type="ECO:0000256" key="1">
    <source>
        <dbReference type="ARBA" id="ARBA00022801"/>
    </source>
</evidence>
<evidence type="ECO:0000313" key="3">
    <source>
        <dbReference type="EMBL" id="ONF95953.1"/>
    </source>
</evidence>
<dbReference type="RefSeq" id="WP_083719915.1">
    <property type="nucleotide sequence ID" value="NZ_MPSB01000007.1"/>
</dbReference>
<name>A0A1V2ETS2_9SPHN</name>
<dbReference type="AlphaFoldDB" id="A0A1V2ETS2"/>
<sequence length="191" mass="20907">MSDDADLPAWRVEASRYVIEDPWLRVRADDCLTEEGVRIAPFFVTEHRDWVIVVAITADDRLLLVDQYRHGWGITSRELPTGAIDSEDADPIAAGRRELLEETGYGGGEWRLVNTLAPNPANQSNRCYTVLATGVEKLAEPQDEPTERLRLLTVAVVDALALARCGGIVQAMHVAALATALGSRWGEGSLA</sequence>
<proteinExistence type="predicted"/>
<gene>
    <name evidence="3" type="primary">nudF_2</name>
    <name evidence="3" type="ORF">SPHI_18800</name>
</gene>
<dbReference type="EMBL" id="MPSB01000007">
    <property type="protein sequence ID" value="ONF95953.1"/>
    <property type="molecule type" value="Genomic_DNA"/>
</dbReference>
<feature type="domain" description="Nudix hydrolase" evidence="2">
    <location>
        <begin position="45"/>
        <end position="174"/>
    </location>
</feature>
<dbReference type="InterPro" id="IPR015797">
    <property type="entry name" value="NUDIX_hydrolase-like_dom_sf"/>
</dbReference>
<dbReference type="PANTHER" id="PTHR11839">
    <property type="entry name" value="UDP/ADP-SUGAR PYROPHOSPHATASE"/>
    <property type="match status" value="1"/>
</dbReference>
<keyword evidence="1 3" id="KW-0378">Hydrolase</keyword>
<dbReference type="PROSITE" id="PS51462">
    <property type="entry name" value="NUDIX"/>
    <property type="match status" value="1"/>
</dbReference>
<evidence type="ECO:0000259" key="2">
    <source>
        <dbReference type="PROSITE" id="PS51462"/>
    </source>
</evidence>
<dbReference type="GO" id="GO:0047631">
    <property type="term" value="F:ADP-ribose diphosphatase activity"/>
    <property type="evidence" value="ECO:0007669"/>
    <property type="project" value="UniProtKB-EC"/>
</dbReference>
<dbReference type="STRING" id="1915074.SPHI_18800"/>
<comment type="caution">
    <text evidence="3">The sequence shown here is derived from an EMBL/GenBank/DDBJ whole genome shotgun (WGS) entry which is preliminary data.</text>
</comment>
<dbReference type="InterPro" id="IPR000086">
    <property type="entry name" value="NUDIX_hydrolase_dom"/>
</dbReference>
<dbReference type="CDD" id="cd03424">
    <property type="entry name" value="NUDIX_ADPRase_Nudt5_UGPPase_Nudt14"/>
    <property type="match status" value="1"/>
</dbReference>
<dbReference type="EC" id="3.6.1.13" evidence="3"/>
<dbReference type="SUPFAM" id="SSF55811">
    <property type="entry name" value="Nudix"/>
    <property type="match status" value="1"/>
</dbReference>
<dbReference type="GO" id="GO:0006753">
    <property type="term" value="P:nucleoside phosphate metabolic process"/>
    <property type="evidence" value="ECO:0007669"/>
    <property type="project" value="TreeGrafter"/>
</dbReference>
<dbReference type="PANTHER" id="PTHR11839:SF1">
    <property type="entry name" value="ADP-SUGAR PYROPHOSPHATASE"/>
    <property type="match status" value="1"/>
</dbReference>
<dbReference type="GO" id="GO:0019693">
    <property type="term" value="P:ribose phosphate metabolic process"/>
    <property type="evidence" value="ECO:0007669"/>
    <property type="project" value="TreeGrafter"/>
</dbReference>
<evidence type="ECO:0000313" key="4">
    <source>
        <dbReference type="Proteomes" id="UP000188729"/>
    </source>
</evidence>
<dbReference type="Gene3D" id="3.90.79.10">
    <property type="entry name" value="Nucleoside Triphosphate Pyrophosphohydrolase"/>
    <property type="match status" value="1"/>
</dbReference>
<organism evidence="3 4">
    <name type="scientific">Sphingomonas jeddahensis</name>
    <dbReference type="NCBI Taxonomy" id="1915074"/>
    <lineage>
        <taxon>Bacteria</taxon>
        <taxon>Pseudomonadati</taxon>
        <taxon>Pseudomonadota</taxon>
        <taxon>Alphaproteobacteria</taxon>
        <taxon>Sphingomonadales</taxon>
        <taxon>Sphingomonadaceae</taxon>
        <taxon>Sphingomonas</taxon>
    </lineage>
</organism>
<dbReference type="Pfam" id="PF00293">
    <property type="entry name" value="NUDIX"/>
    <property type="match status" value="1"/>
</dbReference>
<reference evidence="3 4" key="1">
    <citation type="submission" date="2016-11" db="EMBL/GenBank/DDBJ databases">
        <title>Genome sequence of Sphingomonas jeddahensis G39.</title>
        <authorList>
            <person name="Poehlein A."/>
            <person name="Wuebbeler J.H."/>
            <person name="Steinbuechel A."/>
            <person name="Daniel R."/>
        </authorList>
    </citation>
    <scope>NUCLEOTIDE SEQUENCE [LARGE SCALE GENOMIC DNA]</scope>
    <source>
        <strain evidence="3 4">G39</strain>
    </source>
</reference>
<protein>
    <submittedName>
        <fullName evidence="3">ADP-ribose pyrophosphatase</fullName>
        <ecNumber evidence="3">3.6.1.13</ecNumber>
    </submittedName>
</protein>
<keyword evidence="4" id="KW-1185">Reference proteome</keyword>
<accession>A0A1V2ETS2</accession>